<sequence>MPSHSFSSLLPASFEAAGINTEVDVVASVLCYRTHEYRVAGDTPHLIMITSTPSNFHHYRGKLHPFSHSAASATCCPPYDGWRCSRVEKEKGKAYFGGEGSIWIHTTYNLGKEDHGTHHSRLQFAPTKKKPKVIQNHYKMVQITTQKSSWPIRAHTLGNGKRTQITPCHRERDGRACVQKRSMR</sequence>
<evidence type="ECO:0000313" key="2">
    <source>
        <dbReference type="Proteomes" id="UP001054837"/>
    </source>
</evidence>
<proteinExistence type="predicted"/>
<reference evidence="1 2" key="1">
    <citation type="submission" date="2021-06" db="EMBL/GenBank/DDBJ databases">
        <title>Caerostris darwini draft genome.</title>
        <authorList>
            <person name="Kono N."/>
            <person name="Arakawa K."/>
        </authorList>
    </citation>
    <scope>NUCLEOTIDE SEQUENCE [LARGE SCALE GENOMIC DNA]</scope>
</reference>
<keyword evidence="2" id="KW-1185">Reference proteome</keyword>
<comment type="caution">
    <text evidence="1">The sequence shown here is derived from an EMBL/GenBank/DDBJ whole genome shotgun (WGS) entry which is preliminary data.</text>
</comment>
<dbReference type="EMBL" id="BPLQ01000502">
    <property type="protein sequence ID" value="GIX72173.1"/>
    <property type="molecule type" value="Genomic_DNA"/>
</dbReference>
<name>A0AAV4MIM4_9ARAC</name>
<dbReference type="AlphaFoldDB" id="A0AAV4MIM4"/>
<dbReference type="Proteomes" id="UP001054837">
    <property type="component" value="Unassembled WGS sequence"/>
</dbReference>
<protein>
    <submittedName>
        <fullName evidence="1">Uncharacterized protein</fullName>
    </submittedName>
</protein>
<organism evidence="1 2">
    <name type="scientific">Caerostris darwini</name>
    <dbReference type="NCBI Taxonomy" id="1538125"/>
    <lineage>
        <taxon>Eukaryota</taxon>
        <taxon>Metazoa</taxon>
        <taxon>Ecdysozoa</taxon>
        <taxon>Arthropoda</taxon>
        <taxon>Chelicerata</taxon>
        <taxon>Arachnida</taxon>
        <taxon>Araneae</taxon>
        <taxon>Araneomorphae</taxon>
        <taxon>Entelegynae</taxon>
        <taxon>Araneoidea</taxon>
        <taxon>Araneidae</taxon>
        <taxon>Caerostris</taxon>
    </lineage>
</organism>
<gene>
    <name evidence="1" type="ORF">CDAR_561561</name>
</gene>
<evidence type="ECO:0000313" key="1">
    <source>
        <dbReference type="EMBL" id="GIX72173.1"/>
    </source>
</evidence>
<accession>A0AAV4MIM4</accession>